<proteinExistence type="predicted"/>
<gene>
    <name evidence="3" type="ORF">D7I44_13830</name>
</gene>
<evidence type="ECO:0000256" key="1">
    <source>
        <dbReference type="ARBA" id="ARBA00022801"/>
    </source>
</evidence>
<keyword evidence="1 3" id="KW-0378">Hydrolase</keyword>
<dbReference type="Proteomes" id="UP000275069">
    <property type="component" value="Chromosome"/>
</dbReference>
<evidence type="ECO:0000313" key="4">
    <source>
        <dbReference type="Proteomes" id="UP000275069"/>
    </source>
</evidence>
<keyword evidence="4" id="KW-1185">Reference proteome</keyword>
<dbReference type="InterPro" id="IPR029058">
    <property type="entry name" value="AB_hydrolase_fold"/>
</dbReference>
<accession>A0A387C4C4</accession>
<dbReference type="Gene3D" id="3.40.50.1820">
    <property type="entry name" value="alpha/beta hydrolase"/>
    <property type="match status" value="1"/>
</dbReference>
<dbReference type="EMBL" id="CP032624">
    <property type="protein sequence ID" value="AYG05441.1"/>
    <property type="molecule type" value="Genomic_DNA"/>
</dbReference>
<evidence type="ECO:0000313" key="3">
    <source>
        <dbReference type="EMBL" id="AYG05441.1"/>
    </source>
</evidence>
<organism evidence="3 4">
    <name type="scientific">Gryllotalpicola protaetiae</name>
    <dbReference type="NCBI Taxonomy" id="2419771"/>
    <lineage>
        <taxon>Bacteria</taxon>
        <taxon>Bacillati</taxon>
        <taxon>Actinomycetota</taxon>
        <taxon>Actinomycetes</taxon>
        <taxon>Micrococcales</taxon>
        <taxon>Microbacteriaceae</taxon>
        <taxon>Gryllotalpicola</taxon>
    </lineage>
</organism>
<evidence type="ECO:0000259" key="2">
    <source>
        <dbReference type="Pfam" id="PF07859"/>
    </source>
</evidence>
<dbReference type="OrthoDB" id="9803828at2"/>
<protein>
    <submittedName>
        <fullName evidence="3">Alpha/beta hydrolase</fullName>
    </submittedName>
</protein>
<reference evidence="3 4" key="1">
    <citation type="submission" date="2018-09" db="EMBL/GenBank/DDBJ databases">
        <title>Genome sequencing of strain 2DFW10M-5.</title>
        <authorList>
            <person name="Heo J."/>
            <person name="Kim S.-J."/>
            <person name="Kwon S.-W."/>
        </authorList>
    </citation>
    <scope>NUCLEOTIDE SEQUENCE [LARGE SCALE GENOMIC DNA]</scope>
    <source>
        <strain evidence="3 4">2DFW10M-5</strain>
    </source>
</reference>
<dbReference type="InterPro" id="IPR013094">
    <property type="entry name" value="AB_hydrolase_3"/>
</dbReference>
<dbReference type="PANTHER" id="PTHR48081">
    <property type="entry name" value="AB HYDROLASE SUPERFAMILY PROTEIN C4A8.06C"/>
    <property type="match status" value="1"/>
</dbReference>
<dbReference type="KEGG" id="gry:D7I44_13830"/>
<dbReference type="InterPro" id="IPR050300">
    <property type="entry name" value="GDXG_lipolytic_enzyme"/>
</dbReference>
<dbReference type="GO" id="GO:0016787">
    <property type="term" value="F:hydrolase activity"/>
    <property type="evidence" value="ECO:0007669"/>
    <property type="project" value="UniProtKB-KW"/>
</dbReference>
<dbReference type="SUPFAM" id="SSF53474">
    <property type="entry name" value="alpha/beta-Hydrolases"/>
    <property type="match status" value="1"/>
</dbReference>
<sequence length="317" mass="35215">MMLPFAPLQSRRLNQEPVRTVDYLLDVDYVGDHHPGHRLDVLTPRRDTGGSRPVEEEDRLPVYVYFHGGGWTSGDKSALTKYCAVQADTGIVVVNVNYRRAGLRGGGFGMRHMLNDANEALRWVVAHVGEHGGDASAIVLGGDSAGAQIAALLAATTTRPELANHFRLRPAVTRGELGGLVLHCGAVDFSVVFEPGFIMSHDFVRMLLPGYRRHRMKPASLQRASRWLSPIEWVDENFPPVLVTTSERDIFYHANVNFAKKAEAAGIPVEFVSYGWDSRNTEHTWQQDTAHPESAEVYERLQDFIAQVSSRVRSADA</sequence>
<dbReference type="AlphaFoldDB" id="A0A387C4C4"/>
<feature type="domain" description="Alpha/beta hydrolase fold-3" evidence="2">
    <location>
        <begin position="64"/>
        <end position="274"/>
    </location>
</feature>
<name>A0A387C4C4_9MICO</name>
<dbReference type="Pfam" id="PF07859">
    <property type="entry name" value="Abhydrolase_3"/>
    <property type="match status" value="1"/>
</dbReference>